<dbReference type="AlphaFoldDB" id="A0A8C1UNY4"/>
<dbReference type="Pfam" id="PF24764">
    <property type="entry name" value="rva_4"/>
    <property type="match status" value="1"/>
</dbReference>
<dbReference type="GO" id="GO:0003676">
    <property type="term" value="F:nucleic acid binding"/>
    <property type="evidence" value="ECO:0007669"/>
    <property type="project" value="InterPro"/>
</dbReference>
<evidence type="ECO:0000313" key="3">
    <source>
        <dbReference type="Proteomes" id="UP000694700"/>
    </source>
</evidence>
<reference evidence="2" key="1">
    <citation type="submission" date="2025-08" db="UniProtKB">
        <authorList>
            <consortium name="Ensembl"/>
        </authorList>
    </citation>
    <scope>IDENTIFICATION</scope>
</reference>
<evidence type="ECO:0000259" key="1">
    <source>
        <dbReference type="Pfam" id="PF24764"/>
    </source>
</evidence>
<evidence type="ECO:0000313" key="2">
    <source>
        <dbReference type="Ensembl" id="ENSCCRP00015040236.1"/>
    </source>
</evidence>
<dbReference type="SUPFAM" id="SSF53098">
    <property type="entry name" value="Ribonuclease H-like"/>
    <property type="match status" value="1"/>
</dbReference>
<dbReference type="Ensembl" id="ENSCCRT00015041613.1">
    <property type="protein sequence ID" value="ENSCCRP00015040236.1"/>
    <property type="gene ID" value="ENSCCRG00015016726.1"/>
</dbReference>
<sequence>MENIIGDYFRRGFTNREIIILLEESHNIKLSFRTLERTLCRNQLWRRRNKTDEAEVARFIHQQLQTSGRQHGYRWMHQKCWLSGIITDRETVRQLMRLLDGQGVDLRARGRLRRRMYNSRGPNYVWHIDGYDKLKPYGICINGCIDGFSRKIIWLEAYKTNNDPRVIAGYFLQAVAENNGFPQRIRIDHGTENTHLADMQTFFRDTASSECVTLGPSTGNQRIERWWSTLRSQCIQFWMDHFEQLKEDGHFVDTFTDKCLIQFCFQHFIQEELDEIVSAWNCHRIRPTHNPRAPSGRPSIMFAVPSLYGVQNFLHPVEQTKLSICQEECLFKDYPCDEDVFQLCVELMAEHNLVMSDDVYEITDLYLQLRELILQGLDLEE</sequence>
<dbReference type="PANTHER" id="PTHR46791:SF14">
    <property type="match status" value="1"/>
</dbReference>
<organism evidence="2 3">
    <name type="scientific">Cyprinus carpio</name>
    <name type="common">Common carp</name>
    <dbReference type="NCBI Taxonomy" id="7962"/>
    <lineage>
        <taxon>Eukaryota</taxon>
        <taxon>Metazoa</taxon>
        <taxon>Chordata</taxon>
        <taxon>Craniata</taxon>
        <taxon>Vertebrata</taxon>
        <taxon>Euteleostomi</taxon>
        <taxon>Actinopterygii</taxon>
        <taxon>Neopterygii</taxon>
        <taxon>Teleostei</taxon>
        <taxon>Ostariophysi</taxon>
        <taxon>Cypriniformes</taxon>
        <taxon>Cyprinidae</taxon>
        <taxon>Cyprininae</taxon>
        <taxon>Cyprinus</taxon>
    </lineage>
</organism>
<dbReference type="PANTHER" id="PTHR46791">
    <property type="entry name" value="EXPRESSED PROTEIN"/>
    <property type="match status" value="1"/>
</dbReference>
<dbReference type="Proteomes" id="UP000694700">
    <property type="component" value="Unplaced"/>
</dbReference>
<dbReference type="InterPro" id="IPR012337">
    <property type="entry name" value="RNaseH-like_sf"/>
</dbReference>
<proteinExistence type="predicted"/>
<feature type="domain" description="Integrase core" evidence="1">
    <location>
        <begin position="117"/>
        <end position="290"/>
    </location>
</feature>
<dbReference type="InterPro" id="IPR036397">
    <property type="entry name" value="RNaseH_sf"/>
</dbReference>
<name>A0A8C1UNY4_CYPCA</name>
<dbReference type="InterPro" id="IPR058913">
    <property type="entry name" value="Integrase_dom_put"/>
</dbReference>
<dbReference type="Gene3D" id="3.30.420.10">
    <property type="entry name" value="Ribonuclease H-like superfamily/Ribonuclease H"/>
    <property type="match status" value="1"/>
</dbReference>
<accession>A0A8C1UNY4</accession>
<protein>
    <recommendedName>
        <fullName evidence="1">Integrase core domain-containing protein</fullName>
    </recommendedName>
</protein>